<feature type="repeat" description="WD" evidence="1">
    <location>
        <begin position="119"/>
        <end position="150"/>
    </location>
</feature>
<dbReference type="EMBL" id="QYUJ01000014">
    <property type="protein sequence ID" value="RJF71461.1"/>
    <property type="molecule type" value="Genomic_DNA"/>
</dbReference>
<proteinExistence type="predicted"/>
<dbReference type="Gene3D" id="2.130.10.10">
    <property type="entry name" value="YVTN repeat-like/Quinoprotein amine dehydrogenase"/>
    <property type="match status" value="1"/>
</dbReference>
<comment type="caution">
    <text evidence="4">The sequence shown here is derived from an EMBL/GenBank/DDBJ whole genome shotgun (WGS) entry which is preliminary data.</text>
</comment>
<keyword evidence="1" id="KW-0853">WD repeat</keyword>
<dbReference type="EMBL" id="QYUJ01000024">
    <property type="protein sequence ID" value="RJF69663.1"/>
    <property type="molecule type" value="Genomic_DNA"/>
</dbReference>
<dbReference type="InterPro" id="IPR001680">
    <property type="entry name" value="WD40_rpt"/>
</dbReference>
<keyword evidence="5" id="KW-1185">Reference proteome</keyword>
<dbReference type="PROSITE" id="PS50082">
    <property type="entry name" value="WD_REPEATS_2"/>
    <property type="match status" value="1"/>
</dbReference>
<feature type="chain" id="PRO_5036106398" evidence="2">
    <location>
        <begin position="18"/>
        <end position="329"/>
    </location>
</feature>
<protein>
    <submittedName>
        <fullName evidence="4">Uncharacterized protein</fullName>
    </submittedName>
</protein>
<evidence type="ECO:0000256" key="2">
    <source>
        <dbReference type="SAM" id="SignalP"/>
    </source>
</evidence>
<dbReference type="OrthoDB" id="61842at2"/>
<evidence type="ECO:0000313" key="4">
    <source>
        <dbReference type="EMBL" id="RJF71461.1"/>
    </source>
</evidence>
<evidence type="ECO:0000256" key="1">
    <source>
        <dbReference type="PROSITE-ProRule" id="PRU00221"/>
    </source>
</evidence>
<evidence type="ECO:0000313" key="5">
    <source>
        <dbReference type="Proteomes" id="UP000286287"/>
    </source>
</evidence>
<gene>
    <name evidence="4" type="ORF">D3875_07645</name>
    <name evidence="3" type="ORF">D3875_20735</name>
</gene>
<reference evidence="4 5" key="1">
    <citation type="submission" date="2018-09" db="EMBL/GenBank/DDBJ databases">
        <authorList>
            <person name="Zhu H."/>
        </authorList>
    </citation>
    <scope>NUCLEOTIDE SEQUENCE [LARGE SCALE GENOMIC DNA]</scope>
    <source>
        <strain evidence="4 5">K2S05-167</strain>
    </source>
</reference>
<accession>A0A418V5T2</accession>
<evidence type="ECO:0000313" key="3">
    <source>
        <dbReference type="EMBL" id="RJF69663.1"/>
    </source>
</evidence>
<dbReference type="SUPFAM" id="SSF82171">
    <property type="entry name" value="DPP6 N-terminal domain-like"/>
    <property type="match status" value="1"/>
</dbReference>
<name>A0A418V5T2_9DEIO</name>
<dbReference type="Proteomes" id="UP000286287">
    <property type="component" value="Unassembled WGS sequence"/>
</dbReference>
<dbReference type="RefSeq" id="WP_119762657.1">
    <property type="nucleotide sequence ID" value="NZ_QYUJ01000014.1"/>
</dbReference>
<dbReference type="AlphaFoldDB" id="A0A418V5T2"/>
<dbReference type="InterPro" id="IPR015943">
    <property type="entry name" value="WD40/YVTN_repeat-like_dom_sf"/>
</dbReference>
<sequence length="329" mass="34777">MRNLLVILSLGSSLALAQPLAPVTVKPAWTVKDMSLLGFTADGDAVVRPRSGSIQVLDIASGHVKRKAGFPLEADGAWPVAFTPDLQARAWLAGDALVMMSPAGVQRASSPGLRGTWGLKFSPDGKTLAVWNVNGYVQLWNVTTGERLHTLMLTGQPANVTFHPTRPVLAVSQRAGAGGHVTLWNTTEGKKILTFDDLLGSPDPFTFLPGGELLMGGGLFLLDLDPGSGVGAARTPQYLTKYTEPCSPQVVWKNCLRGFRRGSVSADGQSIGMNIARTPQHIPALLIYNKAGMLQKIVDTPGYVATLAPDGRHLLLGGFNGELAGASPP</sequence>
<organism evidence="4 5">
    <name type="scientific">Deinococcus cavernae</name>
    <dbReference type="NCBI Taxonomy" id="2320857"/>
    <lineage>
        <taxon>Bacteria</taxon>
        <taxon>Thermotogati</taxon>
        <taxon>Deinococcota</taxon>
        <taxon>Deinococci</taxon>
        <taxon>Deinococcales</taxon>
        <taxon>Deinococcaceae</taxon>
        <taxon>Deinococcus</taxon>
    </lineage>
</organism>
<keyword evidence="2" id="KW-0732">Signal</keyword>
<feature type="signal peptide" evidence="2">
    <location>
        <begin position="1"/>
        <end position="17"/>
    </location>
</feature>